<dbReference type="OrthoDB" id="9811523at2"/>
<dbReference type="GO" id="GO:0016747">
    <property type="term" value="F:acyltransferase activity, transferring groups other than amino-acyl groups"/>
    <property type="evidence" value="ECO:0007669"/>
    <property type="project" value="InterPro"/>
</dbReference>
<proteinExistence type="predicted"/>
<keyword evidence="3" id="KW-1185">Reference proteome</keyword>
<accession>A0A291QZ51</accession>
<sequence length="177" mass="20425">MKAQQNLLRDNILLRGLERKDIDLLWQLRSDPQVLTYIKRDPPKEKADVEAFYQKIEEAVDKGISYYWVVTTHSHSPEDELLGTICLWNITADGKCGEIGYELLPVHQGKGIMSAALKMVLSFAFDILKLELVEAYTHKDNQASQKLLSRFDFILDPSIKDEYVEENIVFRKRNPGK</sequence>
<dbReference type="SUPFAM" id="SSF55729">
    <property type="entry name" value="Acyl-CoA N-acyltransferases (Nat)"/>
    <property type="match status" value="1"/>
</dbReference>
<gene>
    <name evidence="2" type="ORF">COR50_19675</name>
</gene>
<organism evidence="2 3">
    <name type="scientific">Chitinophaga caeni</name>
    <dbReference type="NCBI Taxonomy" id="2029983"/>
    <lineage>
        <taxon>Bacteria</taxon>
        <taxon>Pseudomonadati</taxon>
        <taxon>Bacteroidota</taxon>
        <taxon>Chitinophagia</taxon>
        <taxon>Chitinophagales</taxon>
        <taxon>Chitinophagaceae</taxon>
        <taxon>Chitinophaga</taxon>
    </lineage>
</organism>
<dbReference type="Gene3D" id="3.40.630.30">
    <property type="match status" value="1"/>
</dbReference>
<dbReference type="RefSeq" id="WP_098195583.1">
    <property type="nucleotide sequence ID" value="NZ_CP023777.1"/>
</dbReference>
<feature type="domain" description="N-acetyltransferase" evidence="1">
    <location>
        <begin position="12"/>
        <end position="175"/>
    </location>
</feature>
<dbReference type="PROSITE" id="PS51186">
    <property type="entry name" value="GNAT"/>
    <property type="match status" value="1"/>
</dbReference>
<name>A0A291QZ51_9BACT</name>
<dbReference type="InterPro" id="IPR016181">
    <property type="entry name" value="Acyl_CoA_acyltransferase"/>
</dbReference>
<dbReference type="KEGG" id="cbae:COR50_19675"/>
<keyword evidence="2" id="KW-0808">Transferase</keyword>
<dbReference type="Proteomes" id="UP000220133">
    <property type="component" value="Chromosome"/>
</dbReference>
<dbReference type="PANTHER" id="PTHR43792">
    <property type="entry name" value="GNAT FAMILY, PUTATIVE (AFU_ORTHOLOGUE AFUA_3G00765)-RELATED-RELATED"/>
    <property type="match status" value="1"/>
</dbReference>
<dbReference type="AlphaFoldDB" id="A0A291QZ51"/>
<dbReference type="InterPro" id="IPR051531">
    <property type="entry name" value="N-acetyltransferase"/>
</dbReference>
<dbReference type="Pfam" id="PF13302">
    <property type="entry name" value="Acetyltransf_3"/>
    <property type="match status" value="1"/>
</dbReference>
<reference evidence="2 3" key="1">
    <citation type="submission" date="2017-10" db="EMBL/GenBank/DDBJ databases">
        <title>Paenichitinophaga pekingensis gen. nov., sp. nov., isolated from activated sludge.</title>
        <authorList>
            <person name="Jin D."/>
            <person name="Kong X."/>
            <person name="Deng Y."/>
            <person name="Bai Z."/>
        </authorList>
    </citation>
    <scope>NUCLEOTIDE SEQUENCE [LARGE SCALE GENOMIC DNA]</scope>
    <source>
        <strain evidence="2 3">13</strain>
    </source>
</reference>
<evidence type="ECO:0000313" key="2">
    <source>
        <dbReference type="EMBL" id="ATL49215.1"/>
    </source>
</evidence>
<dbReference type="EMBL" id="CP023777">
    <property type="protein sequence ID" value="ATL49215.1"/>
    <property type="molecule type" value="Genomic_DNA"/>
</dbReference>
<dbReference type="InterPro" id="IPR000182">
    <property type="entry name" value="GNAT_dom"/>
</dbReference>
<dbReference type="CDD" id="cd04301">
    <property type="entry name" value="NAT_SF"/>
    <property type="match status" value="1"/>
</dbReference>
<evidence type="ECO:0000313" key="3">
    <source>
        <dbReference type="Proteomes" id="UP000220133"/>
    </source>
</evidence>
<evidence type="ECO:0000259" key="1">
    <source>
        <dbReference type="PROSITE" id="PS51186"/>
    </source>
</evidence>
<protein>
    <submittedName>
        <fullName evidence="2">GNAT family N-acetyltransferase</fullName>
    </submittedName>
</protein>